<dbReference type="OrthoDB" id="5211at2759"/>
<name>A0A8H3DTS3_9AGAM</name>
<dbReference type="EMBL" id="CAJNJQ010000863">
    <property type="protein sequence ID" value="CAE7105127.1"/>
    <property type="molecule type" value="Genomic_DNA"/>
</dbReference>
<feature type="domain" description="NADP-dependent oxidoreductase" evidence="1">
    <location>
        <begin position="36"/>
        <end position="103"/>
    </location>
</feature>
<dbReference type="Proteomes" id="UP000663827">
    <property type="component" value="Unassembled WGS sequence"/>
</dbReference>
<proteinExistence type="predicted"/>
<evidence type="ECO:0000313" key="3">
    <source>
        <dbReference type="Proteomes" id="UP000663827"/>
    </source>
</evidence>
<dbReference type="InterPro" id="IPR036812">
    <property type="entry name" value="NAD(P)_OxRdtase_dom_sf"/>
</dbReference>
<comment type="caution">
    <text evidence="2">The sequence shown here is derived from an EMBL/GenBank/DDBJ whole genome shotgun (WGS) entry which is preliminary data.</text>
</comment>
<reference evidence="2" key="1">
    <citation type="submission" date="2021-01" db="EMBL/GenBank/DDBJ databases">
        <authorList>
            <person name="Kaushik A."/>
        </authorList>
    </citation>
    <scope>NUCLEOTIDE SEQUENCE</scope>
    <source>
        <strain evidence="2">AG5</strain>
    </source>
</reference>
<dbReference type="AlphaFoldDB" id="A0A8H3DTS3"/>
<evidence type="ECO:0000259" key="1">
    <source>
        <dbReference type="Pfam" id="PF00248"/>
    </source>
</evidence>
<dbReference type="Pfam" id="PF00248">
    <property type="entry name" value="Aldo_ket_red"/>
    <property type="match status" value="1"/>
</dbReference>
<dbReference type="Gene3D" id="3.20.20.100">
    <property type="entry name" value="NADP-dependent oxidoreductase domain"/>
    <property type="match status" value="1"/>
</dbReference>
<dbReference type="InterPro" id="IPR023210">
    <property type="entry name" value="NADP_OxRdtase_dom"/>
</dbReference>
<evidence type="ECO:0000313" key="2">
    <source>
        <dbReference type="EMBL" id="CAE7105127.1"/>
    </source>
</evidence>
<protein>
    <recommendedName>
        <fullName evidence="1">NADP-dependent oxidoreductase domain-containing protein</fullName>
    </recommendedName>
</protein>
<organism evidence="2 3">
    <name type="scientific">Rhizoctonia solani</name>
    <dbReference type="NCBI Taxonomy" id="456999"/>
    <lineage>
        <taxon>Eukaryota</taxon>
        <taxon>Fungi</taxon>
        <taxon>Dikarya</taxon>
        <taxon>Basidiomycota</taxon>
        <taxon>Agaricomycotina</taxon>
        <taxon>Agaricomycetes</taxon>
        <taxon>Cantharellales</taxon>
        <taxon>Ceratobasidiaceae</taxon>
        <taxon>Rhizoctonia</taxon>
    </lineage>
</organism>
<dbReference type="SUPFAM" id="SSF51430">
    <property type="entry name" value="NAD(P)-linked oxidoreductase"/>
    <property type="match status" value="1"/>
</dbReference>
<accession>A0A8H3DTS3</accession>
<gene>
    <name evidence="2" type="ORF">RDB_LOCUS43570</name>
</gene>
<sequence length="112" mass="12509">MPYAGDVWSRLDSMVSTRERVLDAPAGFVLKDDRRCLIRAKRSVEALANKKNLTMAQVALAWIMSKQVSAPVVGTTNLNLEELVAAVNIKLDEENTKYLEESYAPQAIFEHS</sequence>